<sequence length="69" mass="7685">MWGGDGEAYLDALWMSAEAFEAVKENLSECDAKKPVSKNSSIHCSVTLRSCSSLANDFSKFQSKLRNFF</sequence>
<protein>
    <submittedName>
        <fullName evidence="1">Uncharacterized protein</fullName>
    </submittedName>
</protein>
<dbReference type="Proteomes" id="UP001386955">
    <property type="component" value="Unassembled WGS sequence"/>
</dbReference>
<dbReference type="AlphaFoldDB" id="A0AAN9SVB8"/>
<accession>A0AAN9SVB8</accession>
<comment type="caution">
    <text evidence="1">The sequence shown here is derived from an EMBL/GenBank/DDBJ whole genome shotgun (WGS) entry which is preliminary data.</text>
</comment>
<evidence type="ECO:0000313" key="1">
    <source>
        <dbReference type="EMBL" id="KAK7406425.1"/>
    </source>
</evidence>
<dbReference type="EMBL" id="JAYMYS010000002">
    <property type="protein sequence ID" value="KAK7406425.1"/>
    <property type="molecule type" value="Genomic_DNA"/>
</dbReference>
<gene>
    <name evidence="1" type="ORF">VNO78_08049</name>
</gene>
<evidence type="ECO:0000313" key="2">
    <source>
        <dbReference type="Proteomes" id="UP001386955"/>
    </source>
</evidence>
<reference evidence="1 2" key="1">
    <citation type="submission" date="2024-01" db="EMBL/GenBank/DDBJ databases">
        <title>The genomes of 5 underutilized Papilionoideae crops provide insights into root nodulation and disease resistanc.</title>
        <authorList>
            <person name="Jiang F."/>
        </authorList>
    </citation>
    <scope>NUCLEOTIDE SEQUENCE [LARGE SCALE GENOMIC DNA]</scope>
    <source>
        <strain evidence="1">DUOXIRENSHENG_FW03</strain>
        <tissue evidence="1">Leaves</tissue>
    </source>
</reference>
<name>A0AAN9SVB8_PSOTE</name>
<keyword evidence="2" id="KW-1185">Reference proteome</keyword>
<organism evidence="1 2">
    <name type="scientific">Psophocarpus tetragonolobus</name>
    <name type="common">Winged bean</name>
    <name type="synonym">Dolichos tetragonolobus</name>
    <dbReference type="NCBI Taxonomy" id="3891"/>
    <lineage>
        <taxon>Eukaryota</taxon>
        <taxon>Viridiplantae</taxon>
        <taxon>Streptophyta</taxon>
        <taxon>Embryophyta</taxon>
        <taxon>Tracheophyta</taxon>
        <taxon>Spermatophyta</taxon>
        <taxon>Magnoliopsida</taxon>
        <taxon>eudicotyledons</taxon>
        <taxon>Gunneridae</taxon>
        <taxon>Pentapetalae</taxon>
        <taxon>rosids</taxon>
        <taxon>fabids</taxon>
        <taxon>Fabales</taxon>
        <taxon>Fabaceae</taxon>
        <taxon>Papilionoideae</taxon>
        <taxon>50 kb inversion clade</taxon>
        <taxon>NPAAA clade</taxon>
        <taxon>indigoferoid/millettioid clade</taxon>
        <taxon>Phaseoleae</taxon>
        <taxon>Psophocarpus</taxon>
    </lineage>
</organism>
<proteinExistence type="predicted"/>